<dbReference type="GO" id="GO:0031012">
    <property type="term" value="C:extracellular matrix"/>
    <property type="evidence" value="ECO:0007669"/>
    <property type="project" value="TreeGrafter"/>
</dbReference>
<dbReference type="PROSITE" id="PS50213">
    <property type="entry name" value="FAS1"/>
    <property type="match status" value="1"/>
</dbReference>
<accession>A0A5C8K5I2</accession>
<dbReference type="GO" id="GO:0050839">
    <property type="term" value="F:cell adhesion molecule binding"/>
    <property type="evidence" value="ECO:0007669"/>
    <property type="project" value="TreeGrafter"/>
</dbReference>
<comment type="caution">
    <text evidence="3">The sequence shown here is derived from an EMBL/GenBank/DDBJ whole genome shotgun (WGS) entry which is preliminary data.</text>
</comment>
<evidence type="ECO:0000313" key="4">
    <source>
        <dbReference type="Proteomes" id="UP000321926"/>
    </source>
</evidence>
<feature type="signal peptide" evidence="1">
    <location>
        <begin position="1"/>
        <end position="21"/>
    </location>
</feature>
<dbReference type="PROSITE" id="PS51257">
    <property type="entry name" value="PROKAR_LIPOPROTEIN"/>
    <property type="match status" value="1"/>
</dbReference>
<dbReference type="PANTHER" id="PTHR10900">
    <property type="entry name" value="PERIOSTIN-RELATED"/>
    <property type="match status" value="1"/>
</dbReference>
<evidence type="ECO:0000259" key="2">
    <source>
        <dbReference type="PROSITE" id="PS50213"/>
    </source>
</evidence>
<dbReference type="SMART" id="SM00554">
    <property type="entry name" value="FAS1"/>
    <property type="match status" value="1"/>
</dbReference>
<dbReference type="InterPro" id="IPR000782">
    <property type="entry name" value="FAS1_domain"/>
</dbReference>
<evidence type="ECO:0000256" key="1">
    <source>
        <dbReference type="SAM" id="SignalP"/>
    </source>
</evidence>
<dbReference type="SUPFAM" id="SSF82153">
    <property type="entry name" value="FAS1 domain"/>
    <property type="match status" value="1"/>
</dbReference>
<protein>
    <submittedName>
        <fullName evidence="3">Fasciclin domain-containing protein</fullName>
    </submittedName>
</protein>
<dbReference type="GO" id="GO:0030198">
    <property type="term" value="P:extracellular matrix organization"/>
    <property type="evidence" value="ECO:0007669"/>
    <property type="project" value="TreeGrafter"/>
</dbReference>
<dbReference type="Gene3D" id="2.30.180.10">
    <property type="entry name" value="FAS1 domain"/>
    <property type="match status" value="1"/>
</dbReference>
<dbReference type="OrthoDB" id="831756at2"/>
<dbReference type="InterPro" id="IPR050904">
    <property type="entry name" value="Adhesion/Biosynth-related"/>
</dbReference>
<name>A0A5C8K5I2_9BACT</name>
<reference evidence="3 4" key="1">
    <citation type="submission" date="2019-08" db="EMBL/GenBank/DDBJ databases">
        <authorList>
            <person name="Shi S."/>
        </authorList>
    </citation>
    <scope>NUCLEOTIDE SEQUENCE [LARGE SCALE GENOMIC DNA]</scope>
    <source>
        <strain evidence="3 4">GY10130</strain>
    </source>
</reference>
<gene>
    <name evidence="3" type="ORF">FVR03_13800</name>
</gene>
<dbReference type="PANTHER" id="PTHR10900:SF77">
    <property type="entry name" value="FI19380P1"/>
    <property type="match status" value="1"/>
</dbReference>
<dbReference type="EMBL" id="VRTY01000050">
    <property type="protein sequence ID" value="TXK44306.1"/>
    <property type="molecule type" value="Genomic_DNA"/>
</dbReference>
<dbReference type="AlphaFoldDB" id="A0A5C8K5I2"/>
<evidence type="ECO:0000313" key="3">
    <source>
        <dbReference type="EMBL" id="TXK44306.1"/>
    </source>
</evidence>
<feature type="chain" id="PRO_5023066077" evidence="1">
    <location>
        <begin position="22"/>
        <end position="483"/>
    </location>
</feature>
<feature type="domain" description="FAS1" evidence="2">
    <location>
        <begin position="35"/>
        <end position="160"/>
    </location>
</feature>
<organism evidence="3 4">
    <name type="scientific">Pontibacter qinzhouensis</name>
    <dbReference type="NCBI Taxonomy" id="2603253"/>
    <lineage>
        <taxon>Bacteria</taxon>
        <taxon>Pseudomonadati</taxon>
        <taxon>Bacteroidota</taxon>
        <taxon>Cytophagia</taxon>
        <taxon>Cytophagales</taxon>
        <taxon>Hymenobacteraceae</taxon>
        <taxon>Pontibacter</taxon>
    </lineage>
</organism>
<keyword evidence="1" id="KW-0732">Signal</keyword>
<proteinExistence type="predicted"/>
<keyword evidence="4" id="KW-1185">Reference proteome</keyword>
<dbReference type="InterPro" id="IPR036378">
    <property type="entry name" value="FAS1_dom_sf"/>
</dbReference>
<dbReference type="Proteomes" id="UP000321926">
    <property type="component" value="Unassembled WGS sequence"/>
</dbReference>
<dbReference type="GO" id="GO:0005615">
    <property type="term" value="C:extracellular space"/>
    <property type="evidence" value="ECO:0007669"/>
    <property type="project" value="TreeGrafter"/>
</dbReference>
<dbReference type="Pfam" id="PF02469">
    <property type="entry name" value="Fasciclin"/>
    <property type="match status" value="1"/>
</dbReference>
<dbReference type="RefSeq" id="WP_147922343.1">
    <property type="nucleotide sequence ID" value="NZ_VRTY01000050.1"/>
</dbReference>
<dbReference type="GO" id="GO:0007155">
    <property type="term" value="P:cell adhesion"/>
    <property type="evidence" value="ECO:0007669"/>
    <property type="project" value="TreeGrafter"/>
</dbReference>
<sequence length="483" mass="54451">MTLFKKLIVIACLLVGFTACQDRWEEHTTNEAVLGESVMQVISETPKLSKFNELVVKAGLDQELNSSKAFTVWAPSNEALQNLDQAIVNDPVRLKQFVSNHISYQQYFTHTPLPASSRIKTLSGKLIFWDRQAALVDGAGIEEANTYAGNGVLHIVNAPLFPRLNAWEFLAGTAFGQRQKAYLQSLEETVFVPGLATQIGVEPETGMPVYEPNTGYVQQNRFFQQVYNLANEDSVYSFVLLTDEAFEAETDRFRKYYTTGSADSTTTLTNWAVSKDLVFRGVYTKETIPAVLVSRSGVQVHIDKNAIVHEERTSNGVVFVVNNLQVAPEQKIKTMRVEGEAIFNNRTSRMSHPDKAGNVTLQQRRDIDGTTFTYLRATAHSISGLWLRYTLPNVPATKYKVYWRVHNDFQTALFQQQVAFRNPDATELPYIDIEPTTSPLRQEIGEYTVDRYGNLNVYLRSAMSTNNALNPLTLDYLELVPVF</sequence>